<sequence>MKQTILIVFVILFLCDKLFAEKPSILTEGPFIILASATNETHKKLNMKFLNMAKKLGFEIIESEIENQNLYHRDLQNKDSSTITINLSVTDTEYCNICNSANDMNIICFSEIIMECPLNNTKPLAITTDSILEYGILYNAIANNNFEVLNNVLVCLPNNLPETDNIQGELKELNPNLAVLFQYNCETLKDINSSLLAIVTPSPYDLETNTPTIIYNTPHLYPEAKDQLPNMANLMIPWKHLKYAILQFLKSMNWYRVAVLSDDAEDSVEFLEDLTPFLDENDITYSSEICNCIGRNCDFIGANKRLTDMKIVILNLNSKNGRQFLNYMTFLDKNRKTKIKWIVRGWPFDKDEKFHSMVDLFSFTQSSVFGVAPSYNDLHSPYVSVIRRSLELITTSYKDALGDREKFTKWFASKTKDSAPYKTIVYIIRKFHEQDLRVVATMEIENTKVVKELKFAKIYDKLPLDVPRECFLRSRNYFQPCDDELLLILLGVLILFMLVYLIVTLYFVKCHNNLYSRLF</sequence>
<evidence type="ECO:0000259" key="7">
    <source>
        <dbReference type="Pfam" id="PF01094"/>
    </source>
</evidence>
<dbReference type="InterPro" id="IPR028082">
    <property type="entry name" value="Peripla_BP_I"/>
</dbReference>
<name>A0ABN8AWQ9_CHISP</name>
<dbReference type="SUPFAM" id="SSF53822">
    <property type="entry name" value="Periplasmic binding protein-like I"/>
    <property type="match status" value="1"/>
</dbReference>
<evidence type="ECO:0000256" key="4">
    <source>
        <dbReference type="ARBA" id="ARBA00023136"/>
    </source>
</evidence>
<dbReference type="Pfam" id="PF01094">
    <property type="entry name" value="ANF_receptor"/>
    <property type="match status" value="1"/>
</dbReference>
<evidence type="ECO:0000313" key="9">
    <source>
        <dbReference type="Proteomes" id="UP001153292"/>
    </source>
</evidence>
<keyword evidence="9" id="KW-1185">Reference proteome</keyword>
<evidence type="ECO:0000256" key="2">
    <source>
        <dbReference type="ARBA" id="ARBA00022692"/>
    </source>
</evidence>
<keyword evidence="4 5" id="KW-0472">Membrane</keyword>
<reference evidence="8" key="1">
    <citation type="submission" date="2021-12" db="EMBL/GenBank/DDBJ databases">
        <authorList>
            <person name="King R."/>
        </authorList>
    </citation>
    <scope>NUCLEOTIDE SEQUENCE</scope>
</reference>
<dbReference type="EMBL" id="OU963894">
    <property type="protein sequence ID" value="CAH0397168.1"/>
    <property type="molecule type" value="Genomic_DNA"/>
</dbReference>
<evidence type="ECO:0000256" key="1">
    <source>
        <dbReference type="ARBA" id="ARBA00004370"/>
    </source>
</evidence>
<evidence type="ECO:0000256" key="3">
    <source>
        <dbReference type="ARBA" id="ARBA00022989"/>
    </source>
</evidence>
<evidence type="ECO:0000313" key="8">
    <source>
        <dbReference type="EMBL" id="CAH0397168.1"/>
    </source>
</evidence>
<keyword evidence="2 5" id="KW-0812">Transmembrane</keyword>
<dbReference type="Gene3D" id="3.40.50.2300">
    <property type="match status" value="1"/>
</dbReference>
<gene>
    <name evidence="8" type="ORF">CHILSU_LOCUS231</name>
</gene>
<proteinExistence type="predicted"/>
<evidence type="ECO:0000256" key="5">
    <source>
        <dbReference type="SAM" id="Phobius"/>
    </source>
</evidence>
<feature type="signal peptide" evidence="6">
    <location>
        <begin position="1"/>
        <end position="20"/>
    </location>
</feature>
<organism evidence="8 9">
    <name type="scientific">Chilo suppressalis</name>
    <name type="common">Asiatic rice borer moth</name>
    <dbReference type="NCBI Taxonomy" id="168631"/>
    <lineage>
        <taxon>Eukaryota</taxon>
        <taxon>Metazoa</taxon>
        <taxon>Ecdysozoa</taxon>
        <taxon>Arthropoda</taxon>
        <taxon>Hexapoda</taxon>
        <taxon>Insecta</taxon>
        <taxon>Pterygota</taxon>
        <taxon>Neoptera</taxon>
        <taxon>Endopterygota</taxon>
        <taxon>Lepidoptera</taxon>
        <taxon>Glossata</taxon>
        <taxon>Ditrysia</taxon>
        <taxon>Pyraloidea</taxon>
        <taxon>Crambidae</taxon>
        <taxon>Crambinae</taxon>
        <taxon>Chilo</taxon>
    </lineage>
</organism>
<keyword evidence="6" id="KW-0732">Signal</keyword>
<feature type="domain" description="Receptor ligand binding region" evidence="7">
    <location>
        <begin position="222"/>
        <end position="342"/>
    </location>
</feature>
<feature type="transmembrane region" description="Helical" evidence="5">
    <location>
        <begin position="485"/>
        <end position="508"/>
    </location>
</feature>
<keyword evidence="3 5" id="KW-1133">Transmembrane helix</keyword>
<accession>A0ABN8AWQ9</accession>
<dbReference type="InterPro" id="IPR001828">
    <property type="entry name" value="ANF_lig-bd_rcpt"/>
</dbReference>
<comment type="subcellular location">
    <subcellularLocation>
        <location evidence="1">Membrane</location>
    </subcellularLocation>
</comment>
<protein>
    <recommendedName>
        <fullName evidence="7">Receptor ligand binding region domain-containing protein</fullName>
    </recommendedName>
</protein>
<feature type="chain" id="PRO_5046928115" description="Receptor ligand binding region domain-containing protein" evidence="6">
    <location>
        <begin position="21"/>
        <end position="519"/>
    </location>
</feature>
<evidence type="ECO:0000256" key="6">
    <source>
        <dbReference type="SAM" id="SignalP"/>
    </source>
</evidence>
<dbReference type="Proteomes" id="UP001153292">
    <property type="component" value="Chromosome 1"/>
</dbReference>